<dbReference type="GO" id="GO:0043456">
    <property type="term" value="P:regulation of pentose-phosphate shunt"/>
    <property type="evidence" value="ECO:0007669"/>
    <property type="project" value="TreeGrafter"/>
</dbReference>
<dbReference type="PROSITE" id="PS00175">
    <property type="entry name" value="PG_MUTASE"/>
    <property type="match status" value="1"/>
</dbReference>
<dbReference type="EMBL" id="SJOL01000002">
    <property type="protein sequence ID" value="TGZ76079.1"/>
    <property type="molecule type" value="Genomic_DNA"/>
</dbReference>
<dbReference type="GO" id="GO:0005829">
    <property type="term" value="C:cytosol"/>
    <property type="evidence" value="ECO:0007669"/>
    <property type="project" value="TreeGrafter"/>
</dbReference>
<dbReference type="EMBL" id="SJOL01000002">
    <property type="protein sequence ID" value="TGZ76078.1"/>
    <property type="molecule type" value="Genomic_DNA"/>
</dbReference>
<feature type="compositionally biased region" description="Polar residues" evidence="8">
    <location>
        <begin position="348"/>
        <end position="358"/>
    </location>
</feature>
<dbReference type="InterPro" id="IPR029033">
    <property type="entry name" value="His_PPase_superfam"/>
</dbReference>
<dbReference type="EMBL" id="SJOL01000002">
    <property type="protein sequence ID" value="TGZ76082.1"/>
    <property type="molecule type" value="Genomic_DNA"/>
</dbReference>
<dbReference type="InterPro" id="IPR051695">
    <property type="entry name" value="Phosphoglycerate_Mutase"/>
</dbReference>
<comment type="caution">
    <text evidence="9">The sequence shown here is derived from an EMBL/GenBank/DDBJ whole genome shotgun (WGS) entry which is preliminary data.</text>
</comment>
<dbReference type="EMBL" id="SJOL01000002">
    <property type="protein sequence ID" value="TGZ76083.1"/>
    <property type="molecule type" value="Genomic_DNA"/>
</dbReference>
<evidence type="ECO:0000256" key="2">
    <source>
        <dbReference type="ARBA" id="ARBA00022801"/>
    </source>
</evidence>
<evidence type="ECO:0000256" key="7">
    <source>
        <dbReference type="PIRSR" id="PIRSR613078-2"/>
    </source>
</evidence>
<evidence type="ECO:0000256" key="4">
    <source>
        <dbReference type="ARBA" id="ARBA00040907"/>
    </source>
</evidence>
<dbReference type="GO" id="GO:0004331">
    <property type="term" value="F:fructose-2,6-bisphosphate 2-phosphatase activity"/>
    <property type="evidence" value="ECO:0007669"/>
    <property type="project" value="UniProtKB-EC"/>
</dbReference>
<dbReference type="InterPro" id="IPR001345">
    <property type="entry name" value="PG/BPGM_mutase_AS"/>
</dbReference>
<protein>
    <recommendedName>
        <fullName evidence="4">Fructose-2,6-bisphosphatase TIGAR</fullName>
    </recommendedName>
    <alternativeName>
        <fullName evidence="5">TP53-induced glycolysis and apoptosis regulator</fullName>
    </alternativeName>
</protein>
<gene>
    <name evidence="9" type="ORF">CRM22_000016</name>
</gene>
<evidence type="ECO:0000256" key="8">
    <source>
        <dbReference type="SAM" id="MobiDB-lite"/>
    </source>
</evidence>
<accession>A0A4S2MGW6</accession>
<dbReference type="SUPFAM" id="SSF53254">
    <property type="entry name" value="Phosphoglycerate mutase-like"/>
    <property type="match status" value="1"/>
</dbReference>
<feature type="region of interest" description="Disordered" evidence="8">
    <location>
        <begin position="345"/>
        <end position="369"/>
    </location>
</feature>
<dbReference type="PANTHER" id="PTHR46517">
    <property type="entry name" value="FRUCTOSE-2,6-BISPHOSPHATASE TIGAR"/>
    <property type="match status" value="1"/>
</dbReference>
<dbReference type="Pfam" id="PF00300">
    <property type="entry name" value="His_Phos_1"/>
    <property type="match status" value="1"/>
</dbReference>
<dbReference type="CDD" id="cd07067">
    <property type="entry name" value="HP_PGM_like"/>
    <property type="match status" value="1"/>
</dbReference>
<comment type="similarity">
    <text evidence="3">Belongs to the phosphoglycerate mutase family.</text>
</comment>
<dbReference type="Proteomes" id="UP000308267">
    <property type="component" value="Unassembled WGS sequence"/>
</dbReference>
<feature type="binding site" evidence="7">
    <location>
        <position position="65"/>
    </location>
    <ligand>
        <name>substrate</name>
    </ligand>
</feature>
<dbReference type="PANTHER" id="PTHR46517:SF1">
    <property type="entry name" value="FRUCTOSE-2,6-BISPHOSPHATASE TIGAR"/>
    <property type="match status" value="1"/>
</dbReference>
<feature type="binding site" evidence="7">
    <location>
        <begin position="15"/>
        <end position="22"/>
    </location>
    <ligand>
        <name>substrate</name>
    </ligand>
</feature>
<dbReference type="STRING" id="147828.A0A4S2MGW6"/>
<keyword evidence="2" id="KW-0378">Hydrolase</keyword>
<dbReference type="InterPro" id="IPR013078">
    <property type="entry name" value="His_Pase_superF_clade-1"/>
</dbReference>
<name>A0A4S2MGW6_OPIFE</name>
<evidence type="ECO:0000256" key="3">
    <source>
        <dbReference type="ARBA" id="ARBA00038362"/>
    </source>
</evidence>
<keyword evidence="10" id="KW-1185">Reference proteome</keyword>
<dbReference type="Gene3D" id="3.40.50.1240">
    <property type="entry name" value="Phosphoglycerate mutase-like"/>
    <property type="match status" value="1"/>
</dbReference>
<dbReference type="OrthoDB" id="354304at2759"/>
<evidence type="ECO:0000256" key="1">
    <source>
        <dbReference type="ARBA" id="ARBA00000464"/>
    </source>
</evidence>
<proteinExistence type="inferred from homology"/>
<dbReference type="AlphaFoldDB" id="A0A4S2MGW6"/>
<dbReference type="EMBL" id="SJOL01000002">
    <property type="protein sequence ID" value="TGZ76081.1"/>
    <property type="molecule type" value="Genomic_DNA"/>
</dbReference>
<reference evidence="9 10" key="1">
    <citation type="journal article" date="2019" name="BMC Genomics">
        <title>New insights from Opisthorchis felineus genome: update on genomics of the epidemiologically important liver flukes.</title>
        <authorList>
            <person name="Ershov N.I."/>
            <person name="Mordvinov V.A."/>
            <person name="Prokhortchouk E.B."/>
            <person name="Pakharukova M.Y."/>
            <person name="Gunbin K.V."/>
            <person name="Ustyantsev K."/>
            <person name="Genaev M.A."/>
            <person name="Blinov A.G."/>
            <person name="Mazur A."/>
            <person name="Boulygina E."/>
            <person name="Tsygankova S."/>
            <person name="Khrameeva E."/>
            <person name="Chekanov N."/>
            <person name="Fan G."/>
            <person name="Xiao A."/>
            <person name="Zhang H."/>
            <person name="Xu X."/>
            <person name="Yang H."/>
            <person name="Solovyev V."/>
            <person name="Lee S.M."/>
            <person name="Liu X."/>
            <person name="Afonnikov D.A."/>
            <person name="Skryabin K.G."/>
        </authorList>
    </citation>
    <scope>NUCLEOTIDE SEQUENCE [LARGE SCALE GENOMIC DNA]</scope>
    <source>
        <strain evidence="9">AK-0245</strain>
        <tissue evidence="9">Whole organism</tissue>
    </source>
</reference>
<comment type="catalytic activity">
    <reaction evidence="1">
        <text>beta-D-fructose 2,6-bisphosphate + H2O = beta-D-fructose 6-phosphate + phosphate</text>
        <dbReference type="Rhea" id="RHEA:17289"/>
        <dbReference type="ChEBI" id="CHEBI:15377"/>
        <dbReference type="ChEBI" id="CHEBI:43474"/>
        <dbReference type="ChEBI" id="CHEBI:57634"/>
        <dbReference type="ChEBI" id="CHEBI:58579"/>
        <dbReference type="EC" id="3.1.3.46"/>
    </reaction>
</comment>
<dbReference type="SMART" id="SM00855">
    <property type="entry name" value="PGAM"/>
    <property type="match status" value="1"/>
</dbReference>
<evidence type="ECO:0000313" key="9">
    <source>
        <dbReference type="EMBL" id="TGZ76080.1"/>
    </source>
</evidence>
<organism evidence="9 10">
    <name type="scientific">Opisthorchis felineus</name>
    <dbReference type="NCBI Taxonomy" id="147828"/>
    <lineage>
        <taxon>Eukaryota</taxon>
        <taxon>Metazoa</taxon>
        <taxon>Spiralia</taxon>
        <taxon>Lophotrochozoa</taxon>
        <taxon>Platyhelminthes</taxon>
        <taxon>Trematoda</taxon>
        <taxon>Digenea</taxon>
        <taxon>Opisthorchiida</taxon>
        <taxon>Opisthorchiata</taxon>
        <taxon>Opisthorchiidae</taxon>
        <taxon>Opisthorchis</taxon>
    </lineage>
</organism>
<dbReference type="GO" id="GO:0045820">
    <property type="term" value="P:negative regulation of glycolytic process"/>
    <property type="evidence" value="ECO:0007669"/>
    <property type="project" value="TreeGrafter"/>
</dbReference>
<evidence type="ECO:0000256" key="6">
    <source>
        <dbReference type="PIRSR" id="PIRSR613078-1"/>
    </source>
</evidence>
<feature type="active site" description="Tele-phosphohistidine intermediate" evidence="6">
    <location>
        <position position="16"/>
    </location>
</feature>
<evidence type="ECO:0000256" key="5">
    <source>
        <dbReference type="ARBA" id="ARBA00042275"/>
    </source>
</evidence>
<evidence type="ECO:0000313" key="10">
    <source>
        <dbReference type="Proteomes" id="UP000308267"/>
    </source>
</evidence>
<dbReference type="EMBL" id="SJOL01000002">
    <property type="protein sequence ID" value="TGZ76080.1"/>
    <property type="molecule type" value="Genomic_DNA"/>
</dbReference>
<feature type="active site" description="Proton donor/acceptor" evidence="6">
    <location>
        <position position="87"/>
    </location>
</feature>
<sequence length="369" mass="41236">MATSKKVYCYVTLLRHGETHANVGNIIQGHMDTNLSPVGLSQAQDLKVHMNSIPIDAVISSDLKRASMTAEALGLSVPLEQDSRLRERNFGRYCGAPRSELQEFAERNARTGGGCDGWRAVGGECSHEMAHRTSTFLLDFCSRLVQGLRNEEPLSDHSLVSVQPPVFRRSSRALMPEPVQDCFDDPDNHTFRYAGHALVVSHGGWIRHFLRLMALQAEHSFHFPQQCLSSVMRNCGICQIGIALDVAQFLAFRNQQPPTRVTGNLSPLPVFGNLLESPDQEHKCQFYHLAHQRFPLFTVCYNFNLIKSDLDIEDGRKHSTPPPSKAADDLCGRMEVIFSDDGDEYTGMPTTNVANRNSGMLHRQNDSML</sequence>